<keyword evidence="3" id="KW-1185">Reference proteome</keyword>
<feature type="signal peptide" evidence="1">
    <location>
        <begin position="1"/>
        <end position="17"/>
    </location>
</feature>
<evidence type="ECO:0000256" key="1">
    <source>
        <dbReference type="SAM" id="SignalP"/>
    </source>
</evidence>
<proteinExistence type="predicted"/>
<evidence type="ECO:0000313" key="2">
    <source>
        <dbReference type="EMBL" id="KAG0573588.1"/>
    </source>
</evidence>
<dbReference type="EMBL" id="CM026426">
    <property type="protein sequence ID" value="KAG0573588.1"/>
    <property type="molecule type" value="Genomic_DNA"/>
</dbReference>
<evidence type="ECO:0000313" key="3">
    <source>
        <dbReference type="Proteomes" id="UP000822688"/>
    </source>
</evidence>
<protein>
    <submittedName>
        <fullName evidence="2">Uncharacterized protein</fullName>
    </submittedName>
</protein>
<reference evidence="2" key="1">
    <citation type="submission" date="2020-06" db="EMBL/GenBank/DDBJ databases">
        <title>WGS assembly of Ceratodon purpureus strain R40.</title>
        <authorList>
            <person name="Carey S.B."/>
            <person name="Jenkins J."/>
            <person name="Shu S."/>
            <person name="Lovell J.T."/>
            <person name="Sreedasyam A."/>
            <person name="Maumus F."/>
            <person name="Tiley G.P."/>
            <person name="Fernandez-Pozo N."/>
            <person name="Barry K."/>
            <person name="Chen C."/>
            <person name="Wang M."/>
            <person name="Lipzen A."/>
            <person name="Daum C."/>
            <person name="Saski C.A."/>
            <person name="Payton A.C."/>
            <person name="Mcbreen J.C."/>
            <person name="Conrad R.E."/>
            <person name="Kollar L.M."/>
            <person name="Olsson S."/>
            <person name="Huttunen S."/>
            <person name="Landis J.B."/>
            <person name="Wickett N.J."/>
            <person name="Johnson M.G."/>
            <person name="Rensing S.A."/>
            <person name="Grimwood J."/>
            <person name="Schmutz J."/>
            <person name="Mcdaniel S.F."/>
        </authorList>
    </citation>
    <scope>NUCLEOTIDE SEQUENCE</scope>
    <source>
        <strain evidence="2">R40</strain>
    </source>
</reference>
<keyword evidence="1" id="KW-0732">Signal</keyword>
<dbReference type="Proteomes" id="UP000822688">
    <property type="component" value="Chromosome V"/>
</dbReference>
<dbReference type="AlphaFoldDB" id="A0A8T0HSS6"/>
<gene>
    <name evidence="2" type="ORF">KC19_VG191200</name>
</gene>
<sequence>MSGVALHILCCVLLSLALHKNEHTKPHSNDHSKPSSYVDMRKHFLLNPQ</sequence>
<name>A0A8T0HSS6_CERPU</name>
<feature type="chain" id="PRO_5035860342" evidence="1">
    <location>
        <begin position="18"/>
        <end position="49"/>
    </location>
</feature>
<organism evidence="2 3">
    <name type="scientific">Ceratodon purpureus</name>
    <name type="common">Fire moss</name>
    <name type="synonym">Dicranum purpureum</name>
    <dbReference type="NCBI Taxonomy" id="3225"/>
    <lineage>
        <taxon>Eukaryota</taxon>
        <taxon>Viridiplantae</taxon>
        <taxon>Streptophyta</taxon>
        <taxon>Embryophyta</taxon>
        <taxon>Bryophyta</taxon>
        <taxon>Bryophytina</taxon>
        <taxon>Bryopsida</taxon>
        <taxon>Dicranidae</taxon>
        <taxon>Pseudoditrichales</taxon>
        <taxon>Ditrichaceae</taxon>
        <taxon>Ceratodon</taxon>
    </lineage>
</organism>
<comment type="caution">
    <text evidence="2">The sequence shown here is derived from an EMBL/GenBank/DDBJ whole genome shotgun (WGS) entry which is preliminary data.</text>
</comment>
<accession>A0A8T0HSS6</accession>